<keyword evidence="1" id="KW-0812">Transmembrane</keyword>
<evidence type="ECO:0000256" key="1">
    <source>
        <dbReference type="SAM" id="Phobius"/>
    </source>
</evidence>
<evidence type="ECO:0000313" key="2">
    <source>
        <dbReference type="EMBL" id="MDU0338650.1"/>
    </source>
</evidence>
<reference evidence="2 3" key="1">
    <citation type="submission" date="2023-09" db="EMBL/GenBank/DDBJ databases">
        <title>Whole genome shotgun sequencing (WGS) of Bosea sp. ZW T0_25, isolated from stored onions (Allium cepa).</title>
        <authorList>
            <person name="Stoll D.A."/>
            <person name="Huch M."/>
        </authorList>
    </citation>
    <scope>NUCLEOTIDE SEQUENCE [LARGE SCALE GENOMIC DNA]</scope>
    <source>
        <strain evidence="2 3">ZW T0_25</strain>
    </source>
</reference>
<evidence type="ECO:0008006" key="4">
    <source>
        <dbReference type="Google" id="ProtNLM"/>
    </source>
</evidence>
<comment type="caution">
    <text evidence="2">The sequence shown here is derived from an EMBL/GenBank/DDBJ whole genome shotgun (WGS) entry which is preliminary data.</text>
</comment>
<keyword evidence="1" id="KW-1133">Transmembrane helix</keyword>
<proteinExistence type="predicted"/>
<sequence>MNDGKRLLRLAFKRLEQELPDRLAAASRWLRHPSSRLVRIPAALLLILGGIFSILPFLGIWMLPLGLMLIAADIPFLRKPMAAFAMRSVGLLERYRAWRARR</sequence>
<feature type="transmembrane region" description="Helical" evidence="1">
    <location>
        <begin position="37"/>
        <end position="55"/>
    </location>
</feature>
<protein>
    <recommendedName>
        <fullName evidence="4">Transmembrane protein (PGPGW)</fullName>
    </recommendedName>
</protein>
<gene>
    <name evidence="2" type="ORF">RKE40_02085</name>
</gene>
<accession>A0ABU3S1K9</accession>
<name>A0ABU3S1K9_9HYPH</name>
<dbReference type="RefSeq" id="WP_316016593.1">
    <property type="nucleotide sequence ID" value="NZ_JAWDID010000002.1"/>
</dbReference>
<organism evidence="2 3">
    <name type="scientific">Bosea rubneri</name>
    <dbReference type="NCBI Taxonomy" id="3075434"/>
    <lineage>
        <taxon>Bacteria</taxon>
        <taxon>Pseudomonadati</taxon>
        <taxon>Pseudomonadota</taxon>
        <taxon>Alphaproteobacteria</taxon>
        <taxon>Hyphomicrobiales</taxon>
        <taxon>Boseaceae</taxon>
        <taxon>Bosea</taxon>
    </lineage>
</organism>
<keyword evidence="3" id="KW-1185">Reference proteome</keyword>
<evidence type="ECO:0000313" key="3">
    <source>
        <dbReference type="Proteomes" id="UP001254257"/>
    </source>
</evidence>
<keyword evidence="1" id="KW-0472">Membrane</keyword>
<dbReference type="Proteomes" id="UP001254257">
    <property type="component" value="Unassembled WGS sequence"/>
</dbReference>
<dbReference type="EMBL" id="JAWDID010000002">
    <property type="protein sequence ID" value="MDU0338650.1"/>
    <property type="molecule type" value="Genomic_DNA"/>
</dbReference>